<reference evidence="6 7" key="1">
    <citation type="submission" date="2024-05" db="EMBL/GenBank/DDBJ databases">
        <authorList>
            <person name="De Oliveira J.P."/>
            <person name="Noriler S.A."/>
            <person name="De Oliveira A.G."/>
            <person name="Sipoli D.S."/>
        </authorList>
    </citation>
    <scope>NUCLEOTIDE SEQUENCE [LARGE SCALE GENOMIC DNA]</scope>
    <source>
        <strain evidence="6 7">LABIM192</strain>
    </source>
</reference>
<dbReference type="InterPro" id="IPR011765">
    <property type="entry name" value="Pept_M16_N"/>
</dbReference>
<feature type="domain" description="Peptidase M16 C-terminal" evidence="5">
    <location>
        <begin position="636"/>
        <end position="815"/>
    </location>
</feature>
<evidence type="ECO:0000259" key="4">
    <source>
        <dbReference type="Pfam" id="PF00675"/>
    </source>
</evidence>
<dbReference type="RefSeq" id="WP_347949902.1">
    <property type="nucleotide sequence ID" value="NZ_JBDXMI010000001.1"/>
</dbReference>
<dbReference type="Gene3D" id="3.30.830.10">
    <property type="entry name" value="Metalloenzyme, LuxS/M16 peptidase-like"/>
    <property type="match status" value="4"/>
</dbReference>
<comment type="caution">
    <text evidence="6">The sequence shown here is derived from an EMBL/GenBank/DDBJ whole genome shotgun (WGS) entry which is preliminary data.</text>
</comment>
<dbReference type="PROSITE" id="PS00143">
    <property type="entry name" value="INSULINASE"/>
    <property type="match status" value="1"/>
</dbReference>
<protein>
    <submittedName>
        <fullName evidence="6">Pitrilysin family protein</fullName>
    </submittedName>
</protein>
<accession>A0ABV0IVD4</accession>
<dbReference type="EMBL" id="JBDXMI010000001">
    <property type="protein sequence ID" value="MEO9385073.1"/>
    <property type="molecule type" value="Genomic_DNA"/>
</dbReference>
<evidence type="ECO:0000256" key="3">
    <source>
        <dbReference type="RuleBase" id="RU004447"/>
    </source>
</evidence>
<dbReference type="InterPro" id="IPR001431">
    <property type="entry name" value="Pept_M16_Zn_BS"/>
</dbReference>
<comment type="cofactor">
    <cofactor evidence="1">
        <name>Zn(2+)</name>
        <dbReference type="ChEBI" id="CHEBI:29105"/>
    </cofactor>
</comment>
<organism evidence="6 7">
    <name type="scientific">Chromobacterium phragmitis</name>
    <dbReference type="NCBI Taxonomy" id="2202141"/>
    <lineage>
        <taxon>Bacteria</taxon>
        <taxon>Pseudomonadati</taxon>
        <taxon>Pseudomonadota</taxon>
        <taxon>Betaproteobacteria</taxon>
        <taxon>Neisseriales</taxon>
        <taxon>Chromobacteriaceae</taxon>
        <taxon>Chromobacterium</taxon>
    </lineage>
</organism>
<dbReference type="Pfam" id="PF00675">
    <property type="entry name" value="Peptidase_M16"/>
    <property type="match status" value="1"/>
</dbReference>
<comment type="similarity">
    <text evidence="2 3">Belongs to the peptidase M16 family.</text>
</comment>
<dbReference type="PANTHER" id="PTHR11851:SF49">
    <property type="entry name" value="MITOCHONDRIAL-PROCESSING PEPTIDASE SUBUNIT ALPHA"/>
    <property type="match status" value="1"/>
</dbReference>
<evidence type="ECO:0000259" key="5">
    <source>
        <dbReference type="Pfam" id="PF05193"/>
    </source>
</evidence>
<sequence length="890" mass="97490">VQAPRAAAPYASVEGISEYRLANGLRVLLAPDASKPTATVNLTYLVGSRHEGYGETGMAHLLEHMLFKGTPRSGNLMTELSRRGMQFNGTTYFDRTNYYESFPAGDANLDWALAMEADRMVNSKIAKSDLDTEFSVVRNEMECGENSPASALTQQLAAISFDWHNYGHDTIGARSDVEKVRIENLRAFYRKYYQPDNAVLVIAGKFEPAAALAMVQRHFGKIPRPARALAPTWTEEPVRDGEREVTVRRVGDVSLAALLYRTAPASHPDSAAIEALALILGDTPNGRLHAALSQKGLAVNIGAMPYSLAEGGYIIFYAELGKNQTLAKLRPDFQAAIEDIRSQPITEAELKRAKTILLNQFDQTLRNPQGLAIHLSEAIAAGDWRLFFLQRDRIEALTVADAQRAAENYFKRDNRSFGQFIPAAQPDRASIPAAPDVAKLVDGYRGKPALEQGEAFDPTPSHIDARTERAKLSNGAELALLAKKTRGATVSGNWFFGFGDEDSLRGRHAAAGISAAMLARGSQSLDRAAIADKLDALQAGISIGLSGQGVAVRFKTTREHLPQLIDLIAELLQRPAFPAGELAQLKQQAQVGIDGSRHEPGALAEQALDQKLNAYAQDDFRYRPTLDERQAIMNALSLDDLRRFHQQFYGASHARLALVGDFDAAAVKTRLEQRFGGWTSPAPYRQLDPLRPSVQPDAITLRTPDKANAVYAATMPLALRDDAPDYVPLMLGNYILGGGPESRLVKRLRQRDGISYGAGSGVSASSRVESGWWNLEASYAPENLARLKQGVGEELSRLLRDGVSEQELANAKRALSQTLKLMLAEDDSLASLLEEHMEQRRNMAYIQSRLEQLEKLTVADVNAALRKHLKPEQLTQVYAGDFSAKPAAGK</sequence>
<dbReference type="InterPro" id="IPR007863">
    <property type="entry name" value="Peptidase_M16_C"/>
</dbReference>
<feature type="non-terminal residue" evidence="6">
    <location>
        <position position="1"/>
    </location>
</feature>
<evidence type="ECO:0000256" key="1">
    <source>
        <dbReference type="ARBA" id="ARBA00001947"/>
    </source>
</evidence>
<proteinExistence type="inferred from homology"/>
<name>A0ABV0IVD4_9NEIS</name>
<dbReference type="Proteomes" id="UP001462502">
    <property type="component" value="Unassembled WGS sequence"/>
</dbReference>
<dbReference type="InterPro" id="IPR050361">
    <property type="entry name" value="MPP/UQCRC_Complex"/>
</dbReference>
<evidence type="ECO:0000313" key="7">
    <source>
        <dbReference type="Proteomes" id="UP001462502"/>
    </source>
</evidence>
<evidence type="ECO:0000256" key="2">
    <source>
        <dbReference type="ARBA" id="ARBA00007261"/>
    </source>
</evidence>
<keyword evidence="7" id="KW-1185">Reference proteome</keyword>
<dbReference type="PANTHER" id="PTHR11851">
    <property type="entry name" value="METALLOPROTEASE"/>
    <property type="match status" value="1"/>
</dbReference>
<dbReference type="SUPFAM" id="SSF63411">
    <property type="entry name" value="LuxS/MPP-like metallohydrolase"/>
    <property type="match status" value="4"/>
</dbReference>
<feature type="domain" description="Peptidase M16 C-terminal" evidence="5">
    <location>
        <begin position="181"/>
        <end position="357"/>
    </location>
</feature>
<feature type="domain" description="Peptidase M16 N-terminal" evidence="4">
    <location>
        <begin position="26"/>
        <end position="172"/>
    </location>
</feature>
<evidence type="ECO:0000313" key="6">
    <source>
        <dbReference type="EMBL" id="MEO9385073.1"/>
    </source>
</evidence>
<dbReference type="Pfam" id="PF05193">
    <property type="entry name" value="Peptidase_M16_C"/>
    <property type="match status" value="2"/>
</dbReference>
<gene>
    <name evidence="6" type="ORF">ABI908_13330</name>
</gene>
<dbReference type="InterPro" id="IPR011249">
    <property type="entry name" value="Metalloenz_LuxS/M16"/>
</dbReference>